<dbReference type="EMBL" id="CAWUOM010000074">
    <property type="protein sequence ID" value="CAK7270543.1"/>
    <property type="molecule type" value="Genomic_DNA"/>
</dbReference>
<feature type="region of interest" description="Disordered" evidence="5">
    <location>
        <begin position="575"/>
        <end position="656"/>
    </location>
</feature>
<evidence type="ECO:0000313" key="7">
    <source>
        <dbReference type="EMBL" id="CAK7270543.1"/>
    </source>
</evidence>
<keyword evidence="4" id="KW-0539">Nucleus</keyword>
<keyword evidence="2" id="KW-0805">Transcription regulation</keyword>
<feature type="compositionally biased region" description="Basic residues" evidence="5">
    <location>
        <begin position="80"/>
        <end position="93"/>
    </location>
</feature>
<sequence length="681" mass="75829">MSDVDDELLALAGGGDSSEDDVPQKRTRHSAAASDDDETEARNGARTNARWSRSGSETRPTSRGGSFTRGNGSPGLSGRAARKSAVKKSRRRAHSDAGSEEEGEANSQPSTPNSLQSAPMDESDSDSEADIVPSKQSRAAAATVAEDDDDDENKYPIDGMFTTQEEKEEILSMREVDREQILAERAQEKDRIHQNKLLRQLVSNDEQRKKRSASAADLEDGQRKTSRVRTKLGGTKVGETHSAIDTLKSRRAEKSERNRRREEVRERRKDRPSSRGGRSGHSDEDDEDDHYSVDHGDSDVEWAKPTKKSRSPEPKTSQVAELRDVERVRLSRSRFGQVCFYPGFNEKITGTFVRISIGPDPNTREPVYRMALVKGFAKGKPYAISGPQGQTIVTDQYVLAAHGKAQREWPFLACSDGSFTEAEWLRYQKVCHADSVSVPKKGLLLNKADDINQLISRKWTDQELVEKVDRQQELKSRFNGVDRMRLETLIKEAKTLGNADRAQKLQDELDNLETPRLAFRTSLTASTKTSSGPSQQERLAQLNAENRRRNAEAVRKAQLRERKKAREIERKIENGEEVEEDTSRRVKTRAKFVHDINGNGAKPDRKPSSQADSGASTPANGTPKLGAQKSSGSSLLPHLAKLQQQQRATAKNGLPMLHKPIVEDDIIASLDLEIDDSIFDD</sequence>
<dbReference type="InterPro" id="IPR036128">
    <property type="entry name" value="Plus3-like_sf"/>
</dbReference>
<evidence type="ECO:0000256" key="1">
    <source>
        <dbReference type="ARBA" id="ARBA00004123"/>
    </source>
</evidence>
<name>A0ABP0DQG1_9PEZI</name>
<evidence type="ECO:0000256" key="2">
    <source>
        <dbReference type="ARBA" id="ARBA00023015"/>
    </source>
</evidence>
<keyword evidence="3" id="KW-0804">Transcription</keyword>
<keyword evidence="8" id="KW-1185">Reference proteome</keyword>
<feature type="compositionally biased region" description="Basic and acidic residues" evidence="5">
    <location>
        <begin position="545"/>
        <end position="563"/>
    </location>
</feature>
<dbReference type="PROSITE" id="PS51360">
    <property type="entry name" value="PLUS3"/>
    <property type="match status" value="1"/>
</dbReference>
<feature type="compositionally biased region" description="Basic and acidic residues" evidence="5">
    <location>
        <begin position="290"/>
        <end position="304"/>
    </location>
</feature>
<evidence type="ECO:0000259" key="6">
    <source>
        <dbReference type="PROSITE" id="PS51360"/>
    </source>
</evidence>
<feature type="compositionally biased region" description="Basic and acidic residues" evidence="5">
    <location>
        <begin position="247"/>
        <end position="273"/>
    </location>
</feature>
<gene>
    <name evidence="7" type="primary">RTF1</name>
    <name evidence="7" type="ORF">SEPCBS57363_004156</name>
</gene>
<dbReference type="Gene3D" id="3.90.70.200">
    <property type="entry name" value="Plus-3 domain"/>
    <property type="match status" value="1"/>
</dbReference>
<feature type="compositionally biased region" description="Polar residues" evidence="5">
    <location>
        <begin position="608"/>
        <end position="620"/>
    </location>
</feature>
<feature type="compositionally biased region" description="Polar residues" evidence="5">
    <location>
        <begin position="105"/>
        <end position="117"/>
    </location>
</feature>
<comment type="subcellular location">
    <subcellularLocation>
        <location evidence="1">Nucleus</location>
    </subcellularLocation>
</comment>
<evidence type="ECO:0000256" key="3">
    <source>
        <dbReference type="ARBA" id="ARBA00023163"/>
    </source>
</evidence>
<feature type="region of interest" description="Disordered" evidence="5">
    <location>
        <begin position="200"/>
        <end position="320"/>
    </location>
</feature>
<feature type="compositionally biased region" description="Polar residues" evidence="5">
    <location>
        <begin position="45"/>
        <end position="71"/>
    </location>
</feature>
<evidence type="ECO:0000256" key="5">
    <source>
        <dbReference type="SAM" id="MobiDB-lite"/>
    </source>
</evidence>
<comment type="caution">
    <text evidence="7">The sequence shown here is derived from an EMBL/GenBank/DDBJ whole genome shotgun (WGS) entry which is preliminary data.</text>
</comment>
<dbReference type="PANTHER" id="PTHR13115">
    <property type="entry name" value="RNA POLYMERASE-ASSOCIATED PROTEIN RTF1 HOMOLOG"/>
    <property type="match status" value="1"/>
</dbReference>
<organism evidence="7 8">
    <name type="scientific">Sporothrix epigloea</name>
    <dbReference type="NCBI Taxonomy" id="1892477"/>
    <lineage>
        <taxon>Eukaryota</taxon>
        <taxon>Fungi</taxon>
        <taxon>Dikarya</taxon>
        <taxon>Ascomycota</taxon>
        <taxon>Pezizomycotina</taxon>
        <taxon>Sordariomycetes</taxon>
        <taxon>Sordariomycetidae</taxon>
        <taxon>Ophiostomatales</taxon>
        <taxon>Ophiostomataceae</taxon>
        <taxon>Sporothrix</taxon>
    </lineage>
</organism>
<dbReference type="Proteomes" id="UP001642501">
    <property type="component" value="Unassembled WGS sequence"/>
</dbReference>
<evidence type="ECO:0000256" key="4">
    <source>
        <dbReference type="ARBA" id="ARBA00023242"/>
    </source>
</evidence>
<dbReference type="PANTHER" id="PTHR13115:SF8">
    <property type="entry name" value="RNA POLYMERASE-ASSOCIATED PROTEIN RTF1 HOMOLOG"/>
    <property type="match status" value="1"/>
</dbReference>
<dbReference type="InterPro" id="IPR004343">
    <property type="entry name" value="Plus-3_dom"/>
</dbReference>
<feature type="domain" description="Plus3" evidence="6">
    <location>
        <begin position="319"/>
        <end position="456"/>
    </location>
</feature>
<accession>A0ABP0DQG1</accession>
<dbReference type="Pfam" id="PF03126">
    <property type="entry name" value="Plus-3"/>
    <property type="match status" value="1"/>
</dbReference>
<dbReference type="SMART" id="SM00719">
    <property type="entry name" value="Plus3"/>
    <property type="match status" value="1"/>
</dbReference>
<feature type="region of interest" description="Disordered" evidence="5">
    <location>
        <begin position="543"/>
        <end position="563"/>
    </location>
</feature>
<protein>
    <submittedName>
        <fullName evidence="7">RNA polymerase-associated protein rtf1</fullName>
    </submittedName>
</protein>
<feature type="region of interest" description="Disordered" evidence="5">
    <location>
        <begin position="1"/>
        <end position="165"/>
    </location>
</feature>
<reference evidence="7 8" key="1">
    <citation type="submission" date="2024-01" db="EMBL/GenBank/DDBJ databases">
        <authorList>
            <person name="Allen C."/>
            <person name="Tagirdzhanova G."/>
        </authorList>
    </citation>
    <scope>NUCLEOTIDE SEQUENCE [LARGE SCALE GENOMIC DNA]</scope>
    <source>
        <strain evidence="7 8">CBS 573.63</strain>
    </source>
</reference>
<dbReference type="SUPFAM" id="SSF159042">
    <property type="entry name" value="Plus3-like"/>
    <property type="match status" value="1"/>
</dbReference>
<evidence type="ECO:0000313" key="8">
    <source>
        <dbReference type="Proteomes" id="UP001642501"/>
    </source>
</evidence>
<proteinExistence type="predicted"/>